<reference evidence="3 4" key="1">
    <citation type="submission" date="2023-01" db="EMBL/GenBank/DDBJ databases">
        <title>Minimal conservation of predation-associated metabolite biosynthetic gene clusters underscores biosynthetic potential of Myxococcota including descriptions for ten novel species: Archangium lansinium sp. nov., Myxococcus landrumus sp. nov., Nannocystis bai.</title>
        <authorList>
            <person name="Ahearne A."/>
            <person name="Stevens C."/>
            <person name="Dowd S."/>
        </authorList>
    </citation>
    <scope>NUCLEOTIDE SEQUENCE [LARGE SCALE GENOMIC DNA]</scope>
    <source>
        <strain evidence="3 4">WIWO2</strain>
    </source>
</reference>
<protein>
    <recommendedName>
        <fullName evidence="5">Glycosyltransferase RgtA/B/C/D-like domain-containing protein</fullName>
    </recommendedName>
</protein>
<feature type="transmembrane region" description="Helical" evidence="2">
    <location>
        <begin position="34"/>
        <end position="51"/>
    </location>
</feature>
<evidence type="ECO:0000256" key="2">
    <source>
        <dbReference type="SAM" id="Phobius"/>
    </source>
</evidence>
<feature type="transmembrane region" description="Helical" evidence="2">
    <location>
        <begin position="352"/>
        <end position="371"/>
    </location>
</feature>
<comment type="caution">
    <text evidence="3">The sequence shown here is derived from an EMBL/GenBank/DDBJ whole genome shotgun (WGS) entry which is preliminary data.</text>
</comment>
<feature type="transmembrane region" description="Helical" evidence="2">
    <location>
        <begin position="184"/>
        <end position="204"/>
    </location>
</feature>
<feature type="transmembrane region" description="Helical" evidence="2">
    <location>
        <begin position="406"/>
        <end position="424"/>
    </location>
</feature>
<feature type="transmembrane region" description="Helical" evidence="2">
    <location>
        <begin position="128"/>
        <end position="146"/>
    </location>
</feature>
<keyword evidence="2" id="KW-0812">Transmembrane</keyword>
<proteinExistence type="predicted"/>
<feature type="transmembrane region" description="Helical" evidence="2">
    <location>
        <begin position="158"/>
        <end position="178"/>
    </location>
</feature>
<keyword evidence="2" id="KW-0472">Membrane</keyword>
<name>A0ABT5CA80_9BACT</name>
<keyword evidence="2" id="KW-1133">Transmembrane helix</keyword>
<organism evidence="3 4">
    <name type="scientific">Sorangium atrum</name>
    <dbReference type="NCBI Taxonomy" id="2995308"/>
    <lineage>
        <taxon>Bacteria</taxon>
        <taxon>Pseudomonadati</taxon>
        <taxon>Myxococcota</taxon>
        <taxon>Polyangia</taxon>
        <taxon>Polyangiales</taxon>
        <taxon>Polyangiaceae</taxon>
        <taxon>Sorangium</taxon>
    </lineage>
</organism>
<evidence type="ECO:0000313" key="4">
    <source>
        <dbReference type="Proteomes" id="UP001217485"/>
    </source>
</evidence>
<evidence type="ECO:0008006" key="5">
    <source>
        <dbReference type="Google" id="ProtNLM"/>
    </source>
</evidence>
<sequence>MERSATPEARPPPPGAADRRPEPSGEARRAGRRAAIAIALYALVTLVYAASSSREIFGVHTPYNHYALLAEAWLQGRLDLGGPPPAHAGGNDFAVFGDRYYVSFPPFPAVLIAPLVKLAGGAERVRDGQFFLAFAGIGPAVLFLALEKLSASRRSHRTQAENVALSLLFALGSVYWFSAVQGTVWFAAHVVGVALACVYLYCALEAAHPLAAGLALGLGFATRTPLGFALPLFLFEALRVDRSDPRALLRRLALFAAPAALVLSALLWHNHARFGDAVEFGHRYLHIAWSARIEKWGLFSYHYLPRNLAVVLTGLPYTHVQGAPFQINAHGLALWVTTPIYAWALWPRRTPPPFWALAATVSAVALPSLLYQNTGWLQFGYRFSNDFAPFLFAMIAVSGRRFGVPFYAIGAAAIAVNGFGALTFQRAGFERFYFVERTQRVLHQPD</sequence>
<evidence type="ECO:0000256" key="1">
    <source>
        <dbReference type="SAM" id="MobiDB-lite"/>
    </source>
</evidence>
<feature type="transmembrane region" description="Helical" evidence="2">
    <location>
        <begin position="247"/>
        <end position="268"/>
    </location>
</feature>
<dbReference type="EMBL" id="JAQNDK010000003">
    <property type="protein sequence ID" value="MDC0682056.1"/>
    <property type="molecule type" value="Genomic_DNA"/>
</dbReference>
<dbReference type="Proteomes" id="UP001217485">
    <property type="component" value="Unassembled WGS sequence"/>
</dbReference>
<feature type="compositionally biased region" description="Basic and acidic residues" evidence="1">
    <location>
        <begin position="17"/>
        <end position="28"/>
    </location>
</feature>
<feature type="region of interest" description="Disordered" evidence="1">
    <location>
        <begin position="1"/>
        <end position="28"/>
    </location>
</feature>
<gene>
    <name evidence="3" type="ORF">POL72_30245</name>
</gene>
<accession>A0ABT5CA80</accession>
<keyword evidence="4" id="KW-1185">Reference proteome</keyword>
<feature type="transmembrane region" description="Helical" evidence="2">
    <location>
        <begin position="327"/>
        <end position="346"/>
    </location>
</feature>
<feature type="transmembrane region" description="Helical" evidence="2">
    <location>
        <begin position="211"/>
        <end position="235"/>
    </location>
</feature>
<evidence type="ECO:0000313" key="3">
    <source>
        <dbReference type="EMBL" id="MDC0682056.1"/>
    </source>
</evidence>
<dbReference type="RefSeq" id="WP_272099605.1">
    <property type="nucleotide sequence ID" value="NZ_JAQNDK010000003.1"/>
</dbReference>